<evidence type="ECO:0000259" key="1">
    <source>
        <dbReference type="PROSITE" id="PS50943"/>
    </source>
</evidence>
<dbReference type="InterPro" id="IPR001387">
    <property type="entry name" value="Cro/C1-type_HTH"/>
</dbReference>
<dbReference type="Proteomes" id="UP001432075">
    <property type="component" value="Chromosome"/>
</dbReference>
<dbReference type="EMBL" id="CP108057">
    <property type="protein sequence ID" value="WUO47197.1"/>
    <property type="molecule type" value="Genomic_DNA"/>
</dbReference>
<reference evidence="2" key="1">
    <citation type="submission" date="2022-10" db="EMBL/GenBank/DDBJ databases">
        <title>The complete genomes of actinobacterial strains from the NBC collection.</title>
        <authorList>
            <person name="Joergensen T.S."/>
            <person name="Alvarez Arevalo M."/>
            <person name="Sterndorff E.B."/>
            <person name="Faurdal D."/>
            <person name="Vuksanovic O."/>
            <person name="Mourched A.-S."/>
            <person name="Charusanti P."/>
            <person name="Shaw S."/>
            <person name="Blin K."/>
            <person name="Weber T."/>
        </authorList>
    </citation>
    <scope>NUCLEOTIDE SEQUENCE</scope>
    <source>
        <strain evidence="2">NBC_00283</strain>
    </source>
</reference>
<dbReference type="SUPFAM" id="SSF47413">
    <property type="entry name" value="lambda repressor-like DNA-binding domains"/>
    <property type="match status" value="1"/>
</dbReference>
<keyword evidence="3" id="KW-1185">Reference proteome</keyword>
<feature type="domain" description="HTH cro/C1-type" evidence="1">
    <location>
        <begin position="12"/>
        <end position="61"/>
    </location>
</feature>
<dbReference type="RefSeq" id="WP_328776039.1">
    <property type="nucleotide sequence ID" value="NZ_CP108057.1"/>
</dbReference>
<dbReference type="Pfam" id="PF19054">
    <property type="entry name" value="DUF5753"/>
    <property type="match status" value="1"/>
</dbReference>
<name>A0ABZ1RK53_9ACTN</name>
<dbReference type="InterPro" id="IPR010982">
    <property type="entry name" value="Lambda_DNA-bd_dom_sf"/>
</dbReference>
<dbReference type="PROSITE" id="PS50943">
    <property type="entry name" value="HTH_CROC1"/>
    <property type="match status" value="1"/>
</dbReference>
<accession>A0ABZ1RK53</accession>
<organism evidence="2 3">
    <name type="scientific">Streptomyces goshikiensis</name>
    <dbReference type="NCBI Taxonomy" id="1942"/>
    <lineage>
        <taxon>Bacteria</taxon>
        <taxon>Bacillati</taxon>
        <taxon>Actinomycetota</taxon>
        <taxon>Actinomycetes</taxon>
        <taxon>Kitasatosporales</taxon>
        <taxon>Streptomycetaceae</taxon>
        <taxon>Streptomyces</taxon>
    </lineage>
</organism>
<dbReference type="InterPro" id="IPR043917">
    <property type="entry name" value="DUF5753"/>
</dbReference>
<protein>
    <submittedName>
        <fullName evidence="2">Helix-turn-helix transcriptional regulator</fullName>
    </submittedName>
</protein>
<evidence type="ECO:0000313" key="3">
    <source>
        <dbReference type="Proteomes" id="UP001432075"/>
    </source>
</evidence>
<dbReference type="CDD" id="cd00093">
    <property type="entry name" value="HTH_XRE"/>
    <property type="match status" value="1"/>
</dbReference>
<proteinExistence type="predicted"/>
<evidence type="ECO:0000313" key="2">
    <source>
        <dbReference type="EMBL" id="WUO47197.1"/>
    </source>
</evidence>
<dbReference type="Pfam" id="PF13560">
    <property type="entry name" value="HTH_31"/>
    <property type="match status" value="1"/>
</dbReference>
<sequence length="261" mass="28994">MRMVGEQVAVGRVAKGLTQRQLGKEVGLQEESIASIEQGRRPLMPDVAEVMDRVLGLPGLLTVAAHKMPQIDVIPPWAEPLMKLEKKAQALSSYQNQVIPGLLQTEAYAEAVFRSRIPIYTEGEIADQIAARIERQAVLRRENPLLASFVIWEPVLRCPLGGPEVLRDQLRHLLACSRLPGVMIQVLLASDVTHPALDGPFVLLETPNHEHIAYLETQRGSLVVSDLDEVSILHMKYAMLRTQALNPDDTRDLLTRLLGDT</sequence>
<dbReference type="Gene3D" id="1.10.260.40">
    <property type="entry name" value="lambda repressor-like DNA-binding domains"/>
    <property type="match status" value="1"/>
</dbReference>
<gene>
    <name evidence="2" type="ORF">OHU17_15815</name>
</gene>
<dbReference type="SMART" id="SM00530">
    <property type="entry name" value="HTH_XRE"/>
    <property type="match status" value="1"/>
</dbReference>